<organism evidence="2 3">
    <name type="scientific">Liparis tanakae</name>
    <name type="common">Tanaka's snailfish</name>
    <dbReference type="NCBI Taxonomy" id="230148"/>
    <lineage>
        <taxon>Eukaryota</taxon>
        <taxon>Metazoa</taxon>
        <taxon>Chordata</taxon>
        <taxon>Craniata</taxon>
        <taxon>Vertebrata</taxon>
        <taxon>Euteleostomi</taxon>
        <taxon>Actinopterygii</taxon>
        <taxon>Neopterygii</taxon>
        <taxon>Teleostei</taxon>
        <taxon>Neoteleostei</taxon>
        <taxon>Acanthomorphata</taxon>
        <taxon>Eupercaria</taxon>
        <taxon>Perciformes</taxon>
        <taxon>Cottioidei</taxon>
        <taxon>Cottales</taxon>
        <taxon>Liparidae</taxon>
        <taxon>Liparis</taxon>
    </lineage>
</organism>
<gene>
    <name evidence="2" type="ORF">EYF80_052768</name>
</gene>
<evidence type="ECO:0000313" key="3">
    <source>
        <dbReference type="Proteomes" id="UP000314294"/>
    </source>
</evidence>
<reference evidence="2 3" key="1">
    <citation type="submission" date="2019-03" db="EMBL/GenBank/DDBJ databases">
        <title>First draft genome of Liparis tanakae, snailfish: a comprehensive survey of snailfish specific genes.</title>
        <authorList>
            <person name="Kim W."/>
            <person name="Song I."/>
            <person name="Jeong J.-H."/>
            <person name="Kim D."/>
            <person name="Kim S."/>
            <person name="Ryu S."/>
            <person name="Song J.Y."/>
            <person name="Lee S.K."/>
        </authorList>
    </citation>
    <scope>NUCLEOTIDE SEQUENCE [LARGE SCALE GENOMIC DNA]</scope>
    <source>
        <tissue evidence="2">Muscle</tissue>
    </source>
</reference>
<keyword evidence="3" id="KW-1185">Reference proteome</keyword>
<dbReference type="OrthoDB" id="8979387at2759"/>
<evidence type="ECO:0000256" key="1">
    <source>
        <dbReference type="SAM" id="MobiDB-lite"/>
    </source>
</evidence>
<comment type="caution">
    <text evidence="2">The sequence shown here is derived from an EMBL/GenBank/DDBJ whole genome shotgun (WGS) entry which is preliminary data.</text>
</comment>
<sequence length="97" mass="10794">MTESSANKLLNGDACHRTSNDKKSGKNGFVKNHCLFQQPQKYRRPRERVRPDRQRLPAAGTRCCVQGRARGGSLNEDRPVKASRVGCPSSRVCIAAR</sequence>
<feature type="compositionally biased region" description="Basic and acidic residues" evidence="1">
    <location>
        <begin position="14"/>
        <end position="24"/>
    </location>
</feature>
<dbReference type="Proteomes" id="UP000314294">
    <property type="component" value="Unassembled WGS sequence"/>
</dbReference>
<protein>
    <submittedName>
        <fullName evidence="2">Uncharacterized protein</fullName>
    </submittedName>
</protein>
<accession>A0A4Z2F9S2</accession>
<evidence type="ECO:0000313" key="2">
    <source>
        <dbReference type="EMBL" id="TNN37072.1"/>
    </source>
</evidence>
<dbReference type="AlphaFoldDB" id="A0A4Z2F9S2"/>
<name>A0A4Z2F9S2_9TELE</name>
<feature type="region of interest" description="Disordered" evidence="1">
    <location>
        <begin position="1"/>
        <end position="59"/>
    </location>
</feature>
<dbReference type="EMBL" id="SRLO01001537">
    <property type="protein sequence ID" value="TNN37072.1"/>
    <property type="molecule type" value="Genomic_DNA"/>
</dbReference>
<proteinExistence type="predicted"/>